<feature type="domain" description="Myb/SANT-like" evidence="2">
    <location>
        <begin position="5"/>
        <end position="41"/>
    </location>
</feature>
<name>A0A0D2KZS8_HYPSF</name>
<sequence length="126" mass="13974">MLLFNQLKKSYVQVKTLRDSSGFSWDDFKQVVTASVEVWDAFLAKRKNFAKWRDTPFPVYDMMHDLVNGTVATGGGVFHPGHDYTPPMADTLPGSDSSSESDDHMIDPSLRGDQSQSSDPASVCLL</sequence>
<dbReference type="PANTHER" id="PTHR47072">
    <property type="match status" value="1"/>
</dbReference>
<dbReference type="EMBL" id="KN817572">
    <property type="protein sequence ID" value="KJA19982.1"/>
    <property type="molecule type" value="Genomic_DNA"/>
</dbReference>
<dbReference type="AlphaFoldDB" id="A0A0D2KZS8"/>
<gene>
    <name evidence="3" type="ORF">HYPSUDRAFT_142971</name>
</gene>
<evidence type="ECO:0000313" key="4">
    <source>
        <dbReference type="Proteomes" id="UP000054270"/>
    </source>
</evidence>
<evidence type="ECO:0000313" key="3">
    <source>
        <dbReference type="EMBL" id="KJA19982.1"/>
    </source>
</evidence>
<evidence type="ECO:0000259" key="2">
    <source>
        <dbReference type="Pfam" id="PF12776"/>
    </source>
</evidence>
<proteinExistence type="predicted"/>
<accession>A0A0D2KZS8</accession>
<dbReference type="OrthoDB" id="76215at2759"/>
<reference evidence="4" key="1">
    <citation type="submission" date="2014-04" db="EMBL/GenBank/DDBJ databases">
        <title>Evolutionary Origins and Diversification of the Mycorrhizal Mutualists.</title>
        <authorList>
            <consortium name="DOE Joint Genome Institute"/>
            <consortium name="Mycorrhizal Genomics Consortium"/>
            <person name="Kohler A."/>
            <person name="Kuo A."/>
            <person name="Nagy L.G."/>
            <person name="Floudas D."/>
            <person name="Copeland A."/>
            <person name="Barry K.W."/>
            <person name="Cichocki N."/>
            <person name="Veneault-Fourrey C."/>
            <person name="LaButti K."/>
            <person name="Lindquist E.A."/>
            <person name="Lipzen A."/>
            <person name="Lundell T."/>
            <person name="Morin E."/>
            <person name="Murat C."/>
            <person name="Riley R."/>
            <person name="Ohm R."/>
            <person name="Sun H."/>
            <person name="Tunlid A."/>
            <person name="Henrissat B."/>
            <person name="Grigoriev I.V."/>
            <person name="Hibbett D.S."/>
            <person name="Martin F."/>
        </authorList>
    </citation>
    <scope>NUCLEOTIDE SEQUENCE [LARGE SCALE GENOMIC DNA]</scope>
    <source>
        <strain evidence="4">FD-334 SS-4</strain>
    </source>
</reference>
<dbReference type="Proteomes" id="UP000054270">
    <property type="component" value="Unassembled WGS sequence"/>
</dbReference>
<protein>
    <recommendedName>
        <fullName evidence="2">Myb/SANT-like domain-containing protein</fullName>
    </recommendedName>
</protein>
<feature type="region of interest" description="Disordered" evidence="1">
    <location>
        <begin position="78"/>
        <end position="126"/>
    </location>
</feature>
<keyword evidence="4" id="KW-1185">Reference proteome</keyword>
<dbReference type="PANTHER" id="PTHR47072:SF4">
    <property type="entry name" value="MYB_SANT-LIKE DOMAIN-CONTAINING PROTEIN"/>
    <property type="match status" value="1"/>
</dbReference>
<dbReference type="InterPro" id="IPR024752">
    <property type="entry name" value="Myb/SANT-like_dom"/>
</dbReference>
<dbReference type="Pfam" id="PF12776">
    <property type="entry name" value="Myb_DNA-bind_3"/>
    <property type="match status" value="1"/>
</dbReference>
<organism evidence="3 4">
    <name type="scientific">Hypholoma sublateritium (strain FD-334 SS-4)</name>
    <dbReference type="NCBI Taxonomy" id="945553"/>
    <lineage>
        <taxon>Eukaryota</taxon>
        <taxon>Fungi</taxon>
        <taxon>Dikarya</taxon>
        <taxon>Basidiomycota</taxon>
        <taxon>Agaricomycotina</taxon>
        <taxon>Agaricomycetes</taxon>
        <taxon>Agaricomycetidae</taxon>
        <taxon>Agaricales</taxon>
        <taxon>Agaricineae</taxon>
        <taxon>Strophariaceae</taxon>
        <taxon>Hypholoma</taxon>
    </lineage>
</organism>
<evidence type="ECO:0000256" key="1">
    <source>
        <dbReference type="SAM" id="MobiDB-lite"/>
    </source>
</evidence>